<evidence type="ECO:0000256" key="1">
    <source>
        <dbReference type="ARBA" id="ARBA00023015"/>
    </source>
</evidence>
<evidence type="ECO:0000313" key="6">
    <source>
        <dbReference type="EMBL" id="RAU16790.1"/>
    </source>
</evidence>
<proteinExistence type="predicted"/>
<keyword evidence="3" id="KW-0804">Transcription</keyword>
<accession>A0A364NID4</accession>
<dbReference type="Proteomes" id="UP000250744">
    <property type="component" value="Unassembled WGS sequence"/>
</dbReference>
<dbReference type="OrthoDB" id="5293556at2"/>
<dbReference type="SUPFAM" id="SSF48498">
    <property type="entry name" value="Tetracyclin repressor-like, C-terminal domain"/>
    <property type="match status" value="1"/>
</dbReference>
<evidence type="ECO:0000256" key="4">
    <source>
        <dbReference type="PROSITE-ProRule" id="PRU00335"/>
    </source>
</evidence>
<protein>
    <submittedName>
        <fullName evidence="6">TetR/AcrR family transcriptional regulator</fullName>
    </submittedName>
</protein>
<keyword evidence="2 4" id="KW-0238">DNA-binding</keyword>
<dbReference type="Gene3D" id="1.10.357.10">
    <property type="entry name" value="Tetracycline Repressor, domain 2"/>
    <property type="match status" value="1"/>
</dbReference>
<dbReference type="InterPro" id="IPR025996">
    <property type="entry name" value="MT1864/Rv1816-like_C"/>
</dbReference>
<evidence type="ECO:0000313" key="7">
    <source>
        <dbReference type="Proteomes" id="UP000250744"/>
    </source>
</evidence>
<dbReference type="SUPFAM" id="SSF46689">
    <property type="entry name" value="Homeodomain-like"/>
    <property type="match status" value="1"/>
</dbReference>
<dbReference type="InterPro" id="IPR050109">
    <property type="entry name" value="HTH-type_TetR-like_transc_reg"/>
</dbReference>
<dbReference type="EMBL" id="QKRX01000016">
    <property type="protein sequence ID" value="RAU16790.1"/>
    <property type="molecule type" value="Genomic_DNA"/>
</dbReference>
<evidence type="ECO:0000256" key="2">
    <source>
        <dbReference type="ARBA" id="ARBA00023125"/>
    </source>
</evidence>
<dbReference type="Pfam" id="PF13305">
    <property type="entry name" value="TetR_C_33"/>
    <property type="match status" value="1"/>
</dbReference>
<comment type="caution">
    <text evidence="6">The sequence shown here is derived from an EMBL/GenBank/DDBJ whole genome shotgun (WGS) entry which is preliminary data.</text>
</comment>
<dbReference type="InterPro" id="IPR009057">
    <property type="entry name" value="Homeodomain-like_sf"/>
</dbReference>
<dbReference type="PANTHER" id="PTHR30055:SF239">
    <property type="entry name" value="TRANSCRIPTIONAL REGULATORY PROTEIN"/>
    <property type="match status" value="1"/>
</dbReference>
<gene>
    <name evidence="6" type="ORF">DN062_16155</name>
</gene>
<dbReference type="RefSeq" id="WP_112160334.1">
    <property type="nucleotide sequence ID" value="NZ_QKRX01000016.1"/>
</dbReference>
<organism evidence="6 7">
    <name type="scientific">Nitrincola tibetensis</name>
    <dbReference type="NCBI Taxonomy" id="2219697"/>
    <lineage>
        <taxon>Bacteria</taxon>
        <taxon>Pseudomonadati</taxon>
        <taxon>Pseudomonadota</taxon>
        <taxon>Gammaproteobacteria</taxon>
        <taxon>Oceanospirillales</taxon>
        <taxon>Oceanospirillaceae</taxon>
        <taxon>Nitrincola</taxon>
    </lineage>
</organism>
<evidence type="ECO:0000259" key="5">
    <source>
        <dbReference type="PROSITE" id="PS50977"/>
    </source>
</evidence>
<reference evidence="6 7" key="1">
    <citation type="submission" date="2018-06" db="EMBL/GenBank/DDBJ databases">
        <title>Nitrincola tibetense sp. nov., isolated from Lake XuguoCo on Tibetan Plateau.</title>
        <authorList>
            <person name="Xing P."/>
        </authorList>
    </citation>
    <scope>NUCLEOTIDE SEQUENCE [LARGE SCALE GENOMIC DNA]</scope>
    <source>
        <strain evidence="7">xg18</strain>
    </source>
</reference>
<dbReference type="GO" id="GO:0000976">
    <property type="term" value="F:transcription cis-regulatory region binding"/>
    <property type="evidence" value="ECO:0007669"/>
    <property type="project" value="TreeGrafter"/>
</dbReference>
<dbReference type="AlphaFoldDB" id="A0A364NID4"/>
<dbReference type="PRINTS" id="PR00455">
    <property type="entry name" value="HTHTETR"/>
</dbReference>
<keyword evidence="7" id="KW-1185">Reference proteome</keyword>
<dbReference type="InterPro" id="IPR001647">
    <property type="entry name" value="HTH_TetR"/>
</dbReference>
<dbReference type="PROSITE" id="PS50977">
    <property type="entry name" value="HTH_TETR_2"/>
    <property type="match status" value="1"/>
</dbReference>
<dbReference type="Pfam" id="PF00440">
    <property type="entry name" value="TetR_N"/>
    <property type="match status" value="1"/>
</dbReference>
<dbReference type="PANTHER" id="PTHR30055">
    <property type="entry name" value="HTH-TYPE TRANSCRIPTIONAL REGULATOR RUTR"/>
    <property type="match status" value="1"/>
</dbReference>
<keyword evidence="1" id="KW-0805">Transcription regulation</keyword>
<dbReference type="InterPro" id="IPR036271">
    <property type="entry name" value="Tet_transcr_reg_TetR-rel_C_sf"/>
</dbReference>
<name>A0A364NID4_9GAMM</name>
<dbReference type="GO" id="GO:0003700">
    <property type="term" value="F:DNA-binding transcription factor activity"/>
    <property type="evidence" value="ECO:0007669"/>
    <property type="project" value="TreeGrafter"/>
</dbReference>
<evidence type="ECO:0000256" key="3">
    <source>
        <dbReference type="ARBA" id="ARBA00023163"/>
    </source>
</evidence>
<sequence length="202" mass="23165">MTSNQKQHYHHGDLYKSLLDAATELLREGGVEALSMRKLADRVGVSRMAPYHHFKDKNDLLCAIAEQGFRLQEGCLSECEVLPTATALEAYVLTYIRFSQEHVETYDLMFGRDIWKTGAPTESLKQVSKVTFKRWVDWIERLQRERVLSTDDSALRVAQSSWAGLHGLCRLFNDGIYLNPEDLESIARTLVNSWLETTSIKR</sequence>
<feature type="domain" description="HTH tetR-type" evidence="5">
    <location>
        <begin position="12"/>
        <end position="72"/>
    </location>
</feature>
<feature type="DNA-binding region" description="H-T-H motif" evidence="4">
    <location>
        <begin position="35"/>
        <end position="54"/>
    </location>
</feature>